<evidence type="ECO:0000256" key="6">
    <source>
        <dbReference type="ARBA" id="ARBA00081322"/>
    </source>
</evidence>
<dbReference type="Proteomes" id="UP000189274">
    <property type="component" value="Unassembled WGS sequence"/>
</dbReference>
<gene>
    <name evidence="13" type="ORF">BOH78_3426</name>
    <name evidence="11" type="ORF">C5L36_0D00630</name>
    <name evidence="12" type="ORF">JL09_g3090</name>
</gene>
<reference evidence="14" key="1">
    <citation type="journal article" date="2014" name="Microb. Cell Fact.">
        <title>Exploiting Issatchenkia orientalis SD108 for succinic acid production.</title>
        <authorList>
            <person name="Xiao H."/>
            <person name="Shao Z."/>
            <person name="Jiang Y."/>
            <person name="Dole S."/>
            <person name="Zhao H."/>
        </authorList>
    </citation>
    <scope>NUCLEOTIDE SEQUENCE [LARGE SCALE GENOMIC DNA]</scope>
    <source>
        <strain evidence="14">SD108</strain>
    </source>
</reference>
<evidence type="ECO:0000256" key="5">
    <source>
        <dbReference type="ARBA" id="ARBA00079693"/>
    </source>
</evidence>
<dbReference type="Pfam" id="PF00248">
    <property type="entry name" value="Aldo_ket_red"/>
    <property type="match status" value="1"/>
</dbReference>
<evidence type="ECO:0000313" key="14">
    <source>
        <dbReference type="Proteomes" id="UP000029867"/>
    </source>
</evidence>
<evidence type="ECO:0000256" key="2">
    <source>
        <dbReference type="ARBA" id="ARBA00050878"/>
    </source>
</evidence>
<evidence type="ECO:0000256" key="7">
    <source>
        <dbReference type="PIRSR" id="PIRSR000097-1"/>
    </source>
</evidence>
<evidence type="ECO:0000256" key="9">
    <source>
        <dbReference type="PIRSR" id="PIRSR000097-3"/>
    </source>
</evidence>
<feature type="site" description="Lowers pKa of active site Tyr" evidence="9">
    <location>
        <position position="84"/>
    </location>
</feature>
<evidence type="ECO:0000313" key="13">
    <source>
        <dbReference type="EMBL" id="ONH72967.1"/>
    </source>
</evidence>
<reference evidence="13" key="4">
    <citation type="submission" date="2017-01" db="EMBL/GenBank/DDBJ databases">
        <authorList>
            <person name="Mah S.A."/>
            <person name="Swanson W.J."/>
            <person name="Moy G.W."/>
            <person name="Vacquier V.D."/>
        </authorList>
    </citation>
    <scope>NUCLEOTIDE SEQUENCE [LARGE SCALE GENOMIC DNA]</scope>
    <source>
        <strain evidence="13">129</strain>
    </source>
</reference>
<comment type="catalytic activity">
    <reaction evidence="3">
        <text>isatin + NADPH + H(+) = 3-hydroxyindolin-2-one + NADP(+)</text>
        <dbReference type="Rhea" id="RHEA:68608"/>
        <dbReference type="ChEBI" id="CHEBI:15378"/>
        <dbReference type="ChEBI" id="CHEBI:27539"/>
        <dbReference type="ChEBI" id="CHEBI:28536"/>
        <dbReference type="ChEBI" id="CHEBI:57783"/>
        <dbReference type="ChEBI" id="CHEBI:58349"/>
    </reaction>
</comment>
<dbReference type="InterPro" id="IPR023210">
    <property type="entry name" value="NADP_OxRdtase_dom"/>
</dbReference>
<dbReference type="GO" id="GO:0042180">
    <property type="term" value="P:ketone metabolic process"/>
    <property type="evidence" value="ECO:0007669"/>
    <property type="project" value="UniProtKB-ARBA"/>
</dbReference>
<name>A0A099P0N3_PICKU</name>
<dbReference type="PRINTS" id="PR00069">
    <property type="entry name" value="ALDKETRDTASE"/>
</dbReference>
<reference evidence="15" key="3">
    <citation type="journal article" date="2017" name="Genome Announc.">
        <title>Genome sequences of Cyberlindnera fabianii 65, Pichia kudriavzevii 129, and Saccharomyces cerevisiae 131 isolated from fermented masau fruits in Zimbabwe.</title>
        <authorList>
            <person name="van Rijswijck I.M.H."/>
            <person name="Derks M.F.L."/>
            <person name="Abee T."/>
            <person name="de Ridder D."/>
            <person name="Smid E.J."/>
        </authorList>
    </citation>
    <scope>NUCLEOTIDE SEQUENCE [LARGE SCALE GENOMIC DNA]</scope>
    <source>
        <strain evidence="15">129</strain>
    </source>
</reference>
<evidence type="ECO:0000313" key="15">
    <source>
        <dbReference type="Proteomes" id="UP000189274"/>
    </source>
</evidence>
<dbReference type="EC" id="1.1.1.358" evidence="4"/>
<dbReference type="InterPro" id="IPR020471">
    <property type="entry name" value="AKR"/>
</dbReference>
<dbReference type="HOGENOM" id="CLU_023205_0_0_1"/>
<evidence type="ECO:0000313" key="12">
    <source>
        <dbReference type="EMBL" id="KGK37737.1"/>
    </source>
</evidence>
<dbReference type="eggNOG" id="KOG1577">
    <property type="taxonomic scope" value="Eukaryota"/>
</dbReference>
<dbReference type="PROSITE" id="PS00063">
    <property type="entry name" value="ALDOKETO_REDUCTASE_3"/>
    <property type="match status" value="1"/>
</dbReference>
<proteinExistence type="predicted"/>
<evidence type="ECO:0000256" key="4">
    <source>
        <dbReference type="ARBA" id="ARBA00066965"/>
    </source>
</evidence>
<keyword evidence="16" id="KW-1185">Reference proteome</keyword>
<dbReference type="PIRSF" id="PIRSF000097">
    <property type="entry name" value="AKR"/>
    <property type="match status" value="1"/>
</dbReference>
<organism evidence="12 14">
    <name type="scientific">Pichia kudriavzevii</name>
    <name type="common">Yeast</name>
    <name type="synonym">Issatchenkia orientalis</name>
    <dbReference type="NCBI Taxonomy" id="4909"/>
    <lineage>
        <taxon>Eukaryota</taxon>
        <taxon>Fungi</taxon>
        <taxon>Dikarya</taxon>
        <taxon>Ascomycota</taxon>
        <taxon>Saccharomycotina</taxon>
        <taxon>Pichiomycetes</taxon>
        <taxon>Pichiales</taxon>
        <taxon>Pichiaceae</taxon>
        <taxon>Pichia</taxon>
    </lineage>
</organism>
<dbReference type="VEuPathDB" id="FungiDB:C5L36_0D00630"/>
<dbReference type="Proteomes" id="UP000249293">
    <property type="component" value="Chromosome 4"/>
</dbReference>
<protein>
    <recommendedName>
        <fullName evidence="5">2-dehydropantolactone reductase</fullName>
        <ecNumber evidence="4">1.1.1.358</ecNumber>
    </recommendedName>
    <alternativeName>
        <fullName evidence="5">2-dehydropantolactone reductase</fullName>
    </alternativeName>
    <alternativeName>
        <fullName evidence="6">Ketopantoyl-lactone reductase</fullName>
    </alternativeName>
</protein>
<dbReference type="Proteomes" id="UP000029867">
    <property type="component" value="Unassembled WGS sequence"/>
</dbReference>
<evidence type="ECO:0000259" key="10">
    <source>
        <dbReference type="Pfam" id="PF00248"/>
    </source>
</evidence>
<dbReference type="PROSITE" id="PS00062">
    <property type="entry name" value="ALDOKETO_REDUCTASE_2"/>
    <property type="match status" value="1"/>
</dbReference>
<comment type="catalytic activity">
    <reaction evidence="2">
        <text>(R)-pantolactone + NADP(+) = 2-dehydropantolactone + NADPH + H(+)</text>
        <dbReference type="Rhea" id="RHEA:18981"/>
        <dbReference type="ChEBI" id="CHEBI:15378"/>
        <dbReference type="ChEBI" id="CHEBI:16719"/>
        <dbReference type="ChEBI" id="CHEBI:18395"/>
        <dbReference type="ChEBI" id="CHEBI:57783"/>
        <dbReference type="ChEBI" id="CHEBI:58349"/>
        <dbReference type="EC" id="1.1.1.358"/>
    </reaction>
</comment>
<keyword evidence="1" id="KW-0560">Oxidoreductase</keyword>
<dbReference type="EMBL" id="CP028776">
    <property type="protein sequence ID" value="AWU77324.1"/>
    <property type="molecule type" value="Genomic_DNA"/>
</dbReference>
<evidence type="ECO:0000256" key="3">
    <source>
        <dbReference type="ARBA" id="ARBA00051098"/>
    </source>
</evidence>
<dbReference type="PANTHER" id="PTHR11732">
    <property type="entry name" value="ALDO/KETO REDUCTASE"/>
    <property type="match status" value="1"/>
</dbReference>
<feature type="active site" description="Proton donor" evidence="7">
    <location>
        <position position="55"/>
    </location>
</feature>
<dbReference type="AlphaFoldDB" id="A0A099P0N3"/>
<dbReference type="OrthoDB" id="416253at2759"/>
<dbReference type="SUPFAM" id="SSF51430">
    <property type="entry name" value="NAD(P)-linked oxidoreductase"/>
    <property type="match status" value="1"/>
</dbReference>
<evidence type="ECO:0000256" key="8">
    <source>
        <dbReference type="PIRSR" id="PIRSR000097-2"/>
    </source>
</evidence>
<dbReference type="Gene3D" id="3.20.20.100">
    <property type="entry name" value="NADP-dependent oxidoreductase domain"/>
    <property type="match status" value="1"/>
</dbReference>
<feature type="domain" description="NADP-dependent oxidoreductase" evidence="10">
    <location>
        <begin position="22"/>
        <end position="291"/>
    </location>
</feature>
<dbReference type="STRING" id="4909.A0A099P0N3"/>
<feature type="binding site" evidence="8">
    <location>
        <position position="115"/>
    </location>
    <ligand>
        <name>substrate</name>
    </ligand>
</feature>
<dbReference type="GO" id="GO:0047011">
    <property type="term" value="F:2-dehydropantolactone reductase (A-specific) activity"/>
    <property type="evidence" value="ECO:0007669"/>
    <property type="project" value="UniProtKB-ARBA"/>
</dbReference>
<evidence type="ECO:0000313" key="11">
    <source>
        <dbReference type="EMBL" id="AWU77324.1"/>
    </source>
</evidence>
<evidence type="ECO:0000313" key="16">
    <source>
        <dbReference type="Proteomes" id="UP000249293"/>
    </source>
</evidence>
<dbReference type="InterPro" id="IPR018170">
    <property type="entry name" value="Aldo/ket_reductase_CS"/>
</dbReference>
<accession>A0A099P0N3</accession>
<dbReference type="EMBL" id="JQFK01000030">
    <property type="protein sequence ID" value="KGK37737.1"/>
    <property type="molecule type" value="Genomic_DNA"/>
</dbReference>
<reference evidence="11 16" key="5">
    <citation type="submission" date="2018-06" db="EMBL/GenBank/DDBJ databases">
        <title>Population genomics shows no distinction between pathogenic Candida krusei and environmental Pichia kudriavzevii: One species, four names.</title>
        <authorList>
            <person name="Douglass A.P."/>
            <person name="Offei B."/>
            <person name="Braun-Galleani S."/>
            <person name="Coughlan A.Y."/>
            <person name="Martos A."/>
            <person name="Ortiz-Merino R.A."/>
            <person name="Byrne K.P."/>
            <person name="Wolfe K.H."/>
        </authorList>
    </citation>
    <scope>NUCLEOTIDE SEQUENCE [LARGE SCALE GENOMIC DNA]</scope>
    <source>
        <strain evidence="11 16">CBS573</strain>
    </source>
</reference>
<dbReference type="EMBL" id="MQVM01000017">
    <property type="protein sequence ID" value="ONH72967.1"/>
    <property type="molecule type" value="Genomic_DNA"/>
</dbReference>
<dbReference type="FunFam" id="3.20.20.100:FF:000002">
    <property type="entry name" value="2,5-diketo-D-gluconic acid reductase A"/>
    <property type="match status" value="1"/>
</dbReference>
<evidence type="ECO:0000256" key="1">
    <source>
        <dbReference type="ARBA" id="ARBA00023002"/>
    </source>
</evidence>
<sequence length="316" mass="35574">MTVPEVCTKSYTLNTGASIPAIGLGTWRSTDDECYTAVMTALQNGYTHIDTARVYGNEEAVGRAINDFLKESKTPRERLFITTKLWCSECQNPEKALRKSLQRLNLDYVDLYLTHWPVAIDPNSSELMPTNESGQRMVLPFEEWSYLDTYRGMQKLVTLGLTKAIGISNYNIPKIKRLLADPEVEIVPACLQVEMHPCLPQNDLVEFCKSNNIVVQCYSPLGSTGAPVLQDETLKKIAASKNVHPATVAISWAVARDTVVLPKSVNPERIISNLKVIELSDDCVKEISEIGERNPKRVVNPEWTVKKNIFENFDYY</sequence>
<reference evidence="12" key="2">
    <citation type="submission" date="2014-08" db="EMBL/GenBank/DDBJ databases">
        <title>Exploiting Issatchenkia orientalis SD108 for Succinic Acid Production.</title>
        <authorList>
            <person name="Xiao H."/>
            <person name="Shao Z."/>
            <person name="Jiang Y."/>
            <person name="Dole S."/>
            <person name="Zhao H."/>
        </authorList>
    </citation>
    <scope>NUCLEOTIDE SEQUENCE [LARGE SCALE GENOMIC DNA]</scope>
    <source>
        <strain evidence="12">SD108</strain>
    </source>
</reference>
<dbReference type="InterPro" id="IPR036812">
    <property type="entry name" value="NAD(P)_OxRdtase_dom_sf"/>
</dbReference>